<evidence type="ECO:0000313" key="1">
    <source>
        <dbReference type="EMBL" id="QHT36383.1"/>
    </source>
</evidence>
<dbReference type="EMBL" id="MN738741">
    <property type="protein sequence ID" value="QHT36383.1"/>
    <property type="molecule type" value="Genomic_DNA"/>
</dbReference>
<accession>A0A6C0F6Y6</accession>
<organism evidence="1">
    <name type="scientific">viral metagenome</name>
    <dbReference type="NCBI Taxonomy" id="1070528"/>
    <lineage>
        <taxon>unclassified sequences</taxon>
        <taxon>metagenomes</taxon>
        <taxon>organismal metagenomes</taxon>
    </lineage>
</organism>
<proteinExistence type="predicted"/>
<dbReference type="AlphaFoldDB" id="A0A6C0F6Y6"/>
<sequence length="179" mass="19233">MDRISLTPPELYGNIGYTNSIVERIPISIHLNGGTDGGLKTADQTGDGYRASLGDVINIDRVTDVFLDSFISYGTTKMDGSGKETYILGIKEFDIKTVSNNALLKNKILIPNTAPDPGGDPTTAATTLHRASKFNYVGTITPKKLKELTITLTDGASTQLGSAGTAKVWINFILIPREK</sequence>
<reference evidence="1" key="1">
    <citation type="journal article" date="2020" name="Nature">
        <title>Giant virus diversity and host interactions through global metagenomics.</title>
        <authorList>
            <person name="Schulz F."/>
            <person name="Roux S."/>
            <person name="Paez-Espino D."/>
            <person name="Jungbluth S."/>
            <person name="Walsh D.A."/>
            <person name="Denef V.J."/>
            <person name="McMahon K.D."/>
            <person name="Konstantinidis K.T."/>
            <person name="Eloe-Fadrosh E.A."/>
            <person name="Kyrpides N.C."/>
            <person name="Woyke T."/>
        </authorList>
    </citation>
    <scope>NUCLEOTIDE SEQUENCE</scope>
    <source>
        <strain evidence="1">GVMAG-S-ERX555931-87</strain>
    </source>
</reference>
<protein>
    <submittedName>
        <fullName evidence="1">Uncharacterized protein</fullName>
    </submittedName>
</protein>
<name>A0A6C0F6Y6_9ZZZZ</name>